<dbReference type="Proteomes" id="UP001219934">
    <property type="component" value="Unassembled WGS sequence"/>
</dbReference>
<gene>
    <name evidence="1" type="ORF">JOQ06_004568</name>
</gene>
<organism evidence="1 2">
    <name type="scientific">Pogonophryne albipinna</name>
    <dbReference type="NCBI Taxonomy" id="1090488"/>
    <lineage>
        <taxon>Eukaryota</taxon>
        <taxon>Metazoa</taxon>
        <taxon>Chordata</taxon>
        <taxon>Craniata</taxon>
        <taxon>Vertebrata</taxon>
        <taxon>Euteleostomi</taxon>
        <taxon>Actinopterygii</taxon>
        <taxon>Neopterygii</taxon>
        <taxon>Teleostei</taxon>
        <taxon>Neoteleostei</taxon>
        <taxon>Acanthomorphata</taxon>
        <taxon>Eupercaria</taxon>
        <taxon>Perciformes</taxon>
        <taxon>Notothenioidei</taxon>
        <taxon>Pogonophryne</taxon>
    </lineage>
</organism>
<feature type="non-terminal residue" evidence="1">
    <location>
        <position position="64"/>
    </location>
</feature>
<dbReference type="EMBL" id="JAPTMU010000017">
    <property type="protein sequence ID" value="KAJ4928946.1"/>
    <property type="molecule type" value="Genomic_DNA"/>
</dbReference>
<protein>
    <submittedName>
        <fullName evidence="1">Uncharacterized protein</fullName>
    </submittedName>
</protein>
<evidence type="ECO:0000313" key="2">
    <source>
        <dbReference type="Proteomes" id="UP001219934"/>
    </source>
</evidence>
<evidence type="ECO:0000313" key="1">
    <source>
        <dbReference type="EMBL" id="KAJ4928946.1"/>
    </source>
</evidence>
<name>A0AAD6FBT6_9TELE</name>
<comment type="caution">
    <text evidence="1">The sequence shown here is derived from an EMBL/GenBank/DDBJ whole genome shotgun (WGS) entry which is preliminary data.</text>
</comment>
<dbReference type="AlphaFoldDB" id="A0AAD6FBT6"/>
<reference evidence="1" key="1">
    <citation type="submission" date="2022-11" db="EMBL/GenBank/DDBJ databases">
        <title>Chromosome-level genome of Pogonophryne albipinna.</title>
        <authorList>
            <person name="Jo E."/>
        </authorList>
    </citation>
    <scope>NUCLEOTIDE SEQUENCE</scope>
    <source>
        <strain evidence="1">SGF0006</strain>
        <tissue evidence="1">Muscle</tissue>
    </source>
</reference>
<accession>A0AAD6FBT6</accession>
<proteinExistence type="predicted"/>
<feature type="non-terminal residue" evidence="1">
    <location>
        <position position="1"/>
    </location>
</feature>
<sequence>RSQALITARMMVCQKIYTYQRRGFMGNLYLALFSSSRLQLGKRTCLAVPIMNPVIKELHYQWDT</sequence>
<keyword evidence="2" id="KW-1185">Reference proteome</keyword>